<accession>A0A2H4Q612</accession>
<feature type="transmembrane region" description="Helical" evidence="2">
    <location>
        <begin position="87"/>
        <end position="105"/>
    </location>
</feature>
<proteinExistence type="predicted"/>
<dbReference type="Proteomes" id="UP000198888">
    <property type="component" value="Unassembled WGS sequence"/>
</dbReference>
<sequence length="245" mass="27914">MHIAVVSLHMGDEDRHTESPLNEEDQEIGAKIADDPKDLLSILPHYYRGEVSQANNTQDRMDQTTNWAITVLAALLSVVFASPEMPAYLLLIGILVLSMFLSFEVRRYRFYDVHRARVRFFEENVFANALQPIGAEHSTWREELSDDLRHQMFKVDSVEAVSRRIRRIYGLLFSVLGVSWVAKVTLFTPESQWTEAAELPGIPGEIVAVLLGIFYLGLLLIAKWPLDREAKGEIQGNKSGEWKEE</sequence>
<accession>A0A1H6RM22</accession>
<evidence type="ECO:0000313" key="3">
    <source>
        <dbReference type="EMBL" id="SEI52840.1"/>
    </source>
</evidence>
<dbReference type="STRING" id="1073996.SAMN05444271_10247"/>
<dbReference type="KEGG" id="hae:halTADL_3077"/>
<dbReference type="EMBL" id="FNYR01000002">
    <property type="protein sequence ID" value="SEI52840.1"/>
    <property type="molecule type" value="Genomic_DNA"/>
</dbReference>
<name>A0A1H6RM22_9EURY</name>
<keyword evidence="2" id="KW-0472">Membrane</keyword>
<dbReference type="PIRSF" id="PIRSF015000">
    <property type="entry name" value="UCP01500"/>
    <property type="match status" value="1"/>
</dbReference>
<reference evidence="3 4" key="1">
    <citation type="submission" date="2016-10" db="EMBL/GenBank/DDBJ databases">
        <authorList>
            <person name="de Groot N.N."/>
        </authorList>
    </citation>
    <scope>NUCLEOTIDE SEQUENCE [LARGE SCALE GENOMIC DNA]</scope>
    <source>
        <strain evidence="3 4">DSM 22187</strain>
    </source>
</reference>
<dbReference type="Pfam" id="PF10028">
    <property type="entry name" value="DUF2270"/>
    <property type="match status" value="1"/>
</dbReference>
<dbReference type="AlphaFoldDB" id="A0A1H6RM22"/>
<keyword evidence="2" id="KW-1133">Transmembrane helix</keyword>
<feature type="transmembrane region" description="Helical" evidence="2">
    <location>
        <begin position="168"/>
        <end position="186"/>
    </location>
</feature>
<evidence type="ECO:0000313" key="4">
    <source>
        <dbReference type="Proteomes" id="UP000198888"/>
    </source>
</evidence>
<evidence type="ECO:0000256" key="1">
    <source>
        <dbReference type="SAM" id="MobiDB-lite"/>
    </source>
</evidence>
<keyword evidence="2" id="KW-0812">Transmembrane</keyword>
<protein>
    <submittedName>
        <fullName evidence="3">Uncharacterized membrane protein</fullName>
    </submittedName>
</protein>
<gene>
    <name evidence="3" type="ORF">SAMN05444271_10247</name>
</gene>
<feature type="transmembrane region" description="Helical" evidence="2">
    <location>
        <begin position="206"/>
        <end position="226"/>
    </location>
</feature>
<dbReference type="InterPro" id="IPR014470">
    <property type="entry name" value="UCP01500"/>
</dbReference>
<organism evidence="3 4">
    <name type="scientific">Halohasta litchfieldiae</name>
    <dbReference type="NCBI Taxonomy" id="1073996"/>
    <lineage>
        <taxon>Archaea</taxon>
        <taxon>Methanobacteriati</taxon>
        <taxon>Methanobacteriota</taxon>
        <taxon>Stenosarchaea group</taxon>
        <taxon>Halobacteria</taxon>
        <taxon>Halobacteriales</taxon>
        <taxon>Haloferacaceae</taxon>
        <taxon>Halohasta</taxon>
    </lineage>
</organism>
<keyword evidence="4" id="KW-1185">Reference proteome</keyword>
<evidence type="ECO:0000256" key="2">
    <source>
        <dbReference type="SAM" id="Phobius"/>
    </source>
</evidence>
<feature type="region of interest" description="Disordered" evidence="1">
    <location>
        <begin position="1"/>
        <end position="24"/>
    </location>
</feature>
<feature type="transmembrane region" description="Helical" evidence="2">
    <location>
        <begin position="64"/>
        <end position="81"/>
    </location>
</feature>